<comment type="caution">
    <text evidence="2">The sequence shown here is derived from an EMBL/GenBank/DDBJ whole genome shotgun (WGS) entry which is preliminary data.</text>
</comment>
<protein>
    <recommendedName>
        <fullName evidence="4">Primosomal protein I</fullName>
    </recommendedName>
</protein>
<proteinExistence type="predicted"/>
<reference evidence="3" key="1">
    <citation type="journal article" date="2020" name="MBio">
        <title>Horizontal gene transfer to a defensive symbiont with a reduced genome amongst a multipartite beetle microbiome.</title>
        <authorList>
            <person name="Waterworth S.C."/>
            <person name="Florez L.V."/>
            <person name="Rees E.R."/>
            <person name="Hertweck C."/>
            <person name="Kaltenpoth M."/>
            <person name="Kwan J.C."/>
        </authorList>
    </citation>
    <scope>NUCLEOTIDE SEQUENCE [LARGE SCALE GENOMIC DNA]</scope>
</reference>
<sequence length="300" mass="34420">MRDYAKISPNFWAGTTGKELRKCPESLIVSMYLITCPHANMLGLFYVPLLYIAHETGLGLEGASKGLRWAENAGFCSYDQDTEIVWVHEMARFQIADQLKPTDKRSIGAQNEYNSLPSNPYLASFYDKYSKSFCMTQKRDNSSKIASPLQAPCKPLGSQEQEQEQEQEKEQEQKQEQEQSANEKNQKIENQENLTDQVLKVWVPDVNQLNDYLKRSGLMPMTPELINQILLEVNSYYQTRLEAGTLEPRAMYMNFVKWVKRDPRLYQQGSDEQQIEEDLTPPPEIKPIPVKYGQGFGGGK</sequence>
<name>A0A833PGN3_ACIBZ</name>
<accession>A0A833PGN3</accession>
<evidence type="ECO:0000256" key="1">
    <source>
        <dbReference type="SAM" id="MobiDB-lite"/>
    </source>
</evidence>
<feature type="region of interest" description="Disordered" evidence="1">
    <location>
        <begin position="269"/>
        <end position="300"/>
    </location>
</feature>
<feature type="compositionally biased region" description="Basic and acidic residues" evidence="1">
    <location>
        <begin position="166"/>
        <end position="177"/>
    </location>
</feature>
<evidence type="ECO:0000313" key="3">
    <source>
        <dbReference type="Proteomes" id="UP000490535"/>
    </source>
</evidence>
<dbReference type="Proteomes" id="UP000490535">
    <property type="component" value="Unassembled WGS sequence"/>
</dbReference>
<feature type="region of interest" description="Disordered" evidence="1">
    <location>
        <begin position="144"/>
        <end position="191"/>
    </location>
</feature>
<dbReference type="EMBL" id="WNDP01000014">
    <property type="protein sequence ID" value="KAF1027096.1"/>
    <property type="molecule type" value="Genomic_DNA"/>
</dbReference>
<dbReference type="AlphaFoldDB" id="A0A833PGN3"/>
<evidence type="ECO:0008006" key="4">
    <source>
        <dbReference type="Google" id="ProtNLM"/>
    </source>
</evidence>
<evidence type="ECO:0000313" key="2">
    <source>
        <dbReference type="EMBL" id="KAF1027096.1"/>
    </source>
</evidence>
<gene>
    <name evidence="2" type="ORF">GAK29_00902</name>
</gene>
<organism evidence="2 3">
    <name type="scientific">Acinetobacter bereziniae</name>
    <name type="common">Acinetobacter genomosp. 10</name>
    <dbReference type="NCBI Taxonomy" id="106648"/>
    <lineage>
        <taxon>Bacteria</taxon>
        <taxon>Pseudomonadati</taxon>
        <taxon>Pseudomonadota</taxon>
        <taxon>Gammaproteobacteria</taxon>
        <taxon>Moraxellales</taxon>
        <taxon>Moraxellaceae</taxon>
        <taxon>Acinetobacter</taxon>
    </lineage>
</organism>